<feature type="repeat" description="TPR" evidence="1">
    <location>
        <begin position="40"/>
        <end position="73"/>
    </location>
</feature>
<dbReference type="STRING" id="1239962.C943_03994"/>
<evidence type="ECO:0000313" key="3">
    <source>
        <dbReference type="EMBL" id="EMS34177.1"/>
    </source>
</evidence>
<dbReference type="SMART" id="SM00028">
    <property type="entry name" value="TPR"/>
    <property type="match status" value="8"/>
</dbReference>
<dbReference type="InParanoid" id="M7Y097"/>
<gene>
    <name evidence="3" type="ORF">C943_03994</name>
</gene>
<dbReference type="Pfam" id="PF13181">
    <property type="entry name" value="TPR_8"/>
    <property type="match status" value="2"/>
</dbReference>
<keyword evidence="4" id="KW-1185">Reference proteome</keyword>
<dbReference type="eggNOG" id="COG0457">
    <property type="taxonomic scope" value="Bacteria"/>
</dbReference>
<feature type="repeat" description="TPR" evidence="1">
    <location>
        <begin position="424"/>
        <end position="457"/>
    </location>
</feature>
<feature type="repeat" description="TPR" evidence="1">
    <location>
        <begin position="74"/>
        <end position="107"/>
    </location>
</feature>
<dbReference type="Proteomes" id="UP000010953">
    <property type="component" value="Unassembled WGS sequence"/>
</dbReference>
<dbReference type="PANTHER" id="PTHR12558:SF13">
    <property type="entry name" value="CELL DIVISION CYCLE PROTEIN 27 HOMOLOG"/>
    <property type="match status" value="1"/>
</dbReference>
<feature type="repeat" description="TPR" evidence="1">
    <location>
        <begin position="316"/>
        <end position="349"/>
    </location>
</feature>
<dbReference type="RefSeq" id="WP_008625480.1">
    <property type="nucleotide sequence ID" value="NZ_AMZY02000007.1"/>
</dbReference>
<feature type="chain" id="PRO_5004088311" evidence="2">
    <location>
        <begin position="23"/>
        <end position="575"/>
    </location>
</feature>
<keyword evidence="1" id="KW-0802">TPR repeat</keyword>
<organism evidence="3 4">
    <name type="scientific">Mariniradius saccharolyticus AK6</name>
    <dbReference type="NCBI Taxonomy" id="1239962"/>
    <lineage>
        <taxon>Bacteria</taxon>
        <taxon>Pseudomonadati</taxon>
        <taxon>Bacteroidota</taxon>
        <taxon>Cytophagia</taxon>
        <taxon>Cytophagales</taxon>
        <taxon>Cyclobacteriaceae</taxon>
        <taxon>Mariniradius</taxon>
    </lineage>
</organism>
<evidence type="ECO:0000256" key="2">
    <source>
        <dbReference type="SAM" id="SignalP"/>
    </source>
</evidence>
<feature type="signal peptide" evidence="2">
    <location>
        <begin position="1"/>
        <end position="22"/>
    </location>
</feature>
<dbReference type="Gene3D" id="1.25.40.10">
    <property type="entry name" value="Tetratricopeptide repeat domain"/>
    <property type="match status" value="3"/>
</dbReference>
<dbReference type="PANTHER" id="PTHR12558">
    <property type="entry name" value="CELL DIVISION CYCLE 16,23,27"/>
    <property type="match status" value="1"/>
</dbReference>
<dbReference type="AlphaFoldDB" id="M7Y097"/>
<dbReference type="EMBL" id="AMZY02000007">
    <property type="protein sequence ID" value="EMS34177.1"/>
    <property type="molecule type" value="Genomic_DNA"/>
</dbReference>
<sequence>MRLILKSALLILFLLTSLDAFPQEKQSKKNRKRQQDEAMASRLFIDGQRFLMLEDYDRAYFYFQKAREKSPDEAAINFKIAEILLRANRVDQALEFGMKAVEIDPDNKYYNLVMAEVYSKQNQPMKAAEILENLMSNTDENQNYILDLAQLYLAAGEFDKALSALDRAEEYYGTVAPLTLQKQRIYLRKNNLAAAIAEGQKLVDAYPGNSEYVLNLVEILFNNGRTDEAIALVENSLASYPNQPELQMAAYALYKEKGNVDRAESLIKEAFSSPDLDPKVKAQAFADILQETKSARRDALLETLETSMLEHHPNDAGVLTAVGDKRLFEGKKEQALELYQKSVRLDPSNPQVMQGVITTMFELGKDFSEIETFTSTAVDEFPDRAEFWFFDGTAKLAQKKGPESVASLEKALEVNANKNQQITLLVNGQIGDAYHLVGRKEDAFKAYEEVLSKNPTDEHVLNNYAYYLSLAKENLEKAKTMSEGLVKRFPKNSTYLDTHAWVLFQLKDYSNAKVYMERALENEEKPSGVMWEHYGDILYHLGQRNEAVTYWKKAEGGDDVSELLSQKIKDRKYYD</sequence>
<proteinExistence type="predicted"/>
<comment type="caution">
    <text evidence="3">The sequence shown here is derived from an EMBL/GenBank/DDBJ whole genome shotgun (WGS) entry which is preliminary data.</text>
</comment>
<name>M7Y097_9BACT</name>
<evidence type="ECO:0000313" key="4">
    <source>
        <dbReference type="Proteomes" id="UP000010953"/>
    </source>
</evidence>
<dbReference type="OrthoDB" id="9814220at2"/>
<evidence type="ECO:0000256" key="1">
    <source>
        <dbReference type="PROSITE-ProRule" id="PRU00339"/>
    </source>
</evidence>
<keyword evidence="2" id="KW-0732">Signal</keyword>
<protein>
    <submittedName>
        <fullName evidence="3">Uncharacterized protein</fullName>
    </submittedName>
</protein>
<dbReference type="InterPro" id="IPR011990">
    <property type="entry name" value="TPR-like_helical_dom_sf"/>
</dbReference>
<accession>M7Y097</accession>
<dbReference type="PROSITE" id="PS50005">
    <property type="entry name" value="TPR"/>
    <property type="match status" value="4"/>
</dbReference>
<dbReference type="InterPro" id="IPR019734">
    <property type="entry name" value="TPR_rpt"/>
</dbReference>
<reference evidence="3" key="1">
    <citation type="submission" date="2013-01" db="EMBL/GenBank/DDBJ databases">
        <title>Genome assembly of Mariniradius saccharolyticus AK6.</title>
        <authorList>
            <person name="Vaidya B."/>
            <person name="Khatri I."/>
            <person name="Tanuku N.R.S."/>
            <person name="Subramanian S."/>
            <person name="Pinnaka A."/>
        </authorList>
    </citation>
    <scope>NUCLEOTIDE SEQUENCE [LARGE SCALE GENOMIC DNA]</scope>
    <source>
        <strain evidence="3">AK6</strain>
    </source>
</reference>
<dbReference type="Pfam" id="PF14559">
    <property type="entry name" value="TPR_19"/>
    <property type="match status" value="3"/>
</dbReference>
<dbReference type="SUPFAM" id="SSF48452">
    <property type="entry name" value="TPR-like"/>
    <property type="match status" value="2"/>
</dbReference>